<dbReference type="InterPro" id="IPR010404">
    <property type="entry name" value="CpcT/CpeT"/>
</dbReference>
<organism evidence="1 2">
    <name type="scientific">Litorimonas taeanensis</name>
    <dbReference type="NCBI Taxonomy" id="568099"/>
    <lineage>
        <taxon>Bacteria</taxon>
        <taxon>Pseudomonadati</taxon>
        <taxon>Pseudomonadota</taxon>
        <taxon>Alphaproteobacteria</taxon>
        <taxon>Maricaulales</taxon>
        <taxon>Robiginitomaculaceae</taxon>
    </lineage>
</organism>
<dbReference type="InterPro" id="IPR038672">
    <property type="entry name" value="CpcT/CpeT_sf"/>
</dbReference>
<dbReference type="Proteomes" id="UP000282211">
    <property type="component" value="Unassembled WGS sequence"/>
</dbReference>
<dbReference type="InParanoid" id="A0A420WLN2"/>
<dbReference type="EMBL" id="RBII01000001">
    <property type="protein sequence ID" value="RKQ71933.1"/>
    <property type="molecule type" value="Genomic_DNA"/>
</dbReference>
<name>A0A420WLN2_9PROT</name>
<dbReference type="Pfam" id="PF06206">
    <property type="entry name" value="CpeT"/>
    <property type="match status" value="1"/>
</dbReference>
<protein>
    <submittedName>
        <fullName evidence="1">CpeT/CpcT family protein DUF1001</fullName>
    </submittedName>
</protein>
<sequence length="248" mass="28455">MSHITSQAYFRAVAVLFSISSIWLQGCSADTQIPQQTRPKTLAEAPSERLTENDLIKFTSWLVGRWDNIAQVQAEIDSGVAESDRRHRYAMQYTAIQAPSIQGRLLAIENYDDGRGFEGNMQRVSLHRFMLSEDSHFILHEILFLKDEAFRKSLAVSLKPLEMITEDDIRARESCRLYWKWTGKRFEGATQQGACVTNSYMDRNITVEGLGVLEPNRLMRHDRNFEMSGEEIPHPGHETADKFIRVSD</sequence>
<dbReference type="AlphaFoldDB" id="A0A420WLN2"/>
<evidence type="ECO:0000313" key="2">
    <source>
        <dbReference type="Proteomes" id="UP000282211"/>
    </source>
</evidence>
<accession>A0A420WLN2</accession>
<reference evidence="1 2" key="1">
    <citation type="submission" date="2018-10" db="EMBL/GenBank/DDBJ databases">
        <title>Genomic Encyclopedia of Type Strains, Phase IV (KMG-IV): sequencing the most valuable type-strain genomes for metagenomic binning, comparative biology and taxonomic classification.</title>
        <authorList>
            <person name="Goeker M."/>
        </authorList>
    </citation>
    <scope>NUCLEOTIDE SEQUENCE [LARGE SCALE GENOMIC DNA]</scope>
    <source>
        <strain evidence="1 2">DSM 22008</strain>
    </source>
</reference>
<dbReference type="GO" id="GO:0016829">
    <property type="term" value="F:lyase activity"/>
    <property type="evidence" value="ECO:0007669"/>
    <property type="project" value="InterPro"/>
</dbReference>
<dbReference type="RefSeq" id="WP_121099699.1">
    <property type="nucleotide sequence ID" value="NZ_RBII01000001.1"/>
</dbReference>
<evidence type="ECO:0000313" key="1">
    <source>
        <dbReference type="EMBL" id="RKQ71933.1"/>
    </source>
</evidence>
<gene>
    <name evidence="1" type="ORF">DES40_1268</name>
</gene>
<comment type="caution">
    <text evidence="1">The sequence shown here is derived from an EMBL/GenBank/DDBJ whole genome shotgun (WGS) entry which is preliminary data.</text>
</comment>
<proteinExistence type="predicted"/>
<dbReference type="Gene3D" id="2.40.128.590">
    <property type="entry name" value="CpcT/CpeT domain"/>
    <property type="match status" value="1"/>
</dbReference>
<keyword evidence="2" id="KW-1185">Reference proteome</keyword>